<accession>A0A4R3MJW5</accession>
<evidence type="ECO:0000313" key="1">
    <source>
        <dbReference type="EMBL" id="TCT14555.1"/>
    </source>
</evidence>
<comment type="caution">
    <text evidence="1">The sequence shown here is derived from an EMBL/GenBank/DDBJ whole genome shotgun (WGS) entry which is preliminary data.</text>
</comment>
<gene>
    <name evidence="1" type="ORF">EDC18_10536</name>
</gene>
<reference evidence="1 2" key="1">
    <citation type="submission" date="2019-03" db="EMBL/GenBank/DDBJ databases">
        <title>Genomic Encyclopedia of Type Strains, Phase IV (KMG-IV): sequencing the most valuable type-strain genomes for metagenomic binning, comparative biology and taxonomic classification.</title>
        <authorList>
            <person name="Goeker M."/>
        </authorList>
    </citation>
    <scope>NUCLEOTIDE SEQUENCE [LARGE SCALE GENOMIC DNA]</scope>
    <source>
        <strain evidence="1 2">DSM 24629</strain>
    </source>
</reference>
<proteinExistence type="predicted"/>
<name>A0A4R3MJW5_9FIRM</name>
<organism evidence="1 2">
    <name type="scientific">Natranaerovirga pectinivora</name>
    <dbReference type="NCBI Taxonomy" id="682400"/>
    <lineage>
        <taxon>Bacteria</taxon>
        <taxon>Bacillati</taxon>
        <taxon>Bacillota</taxon>
        <taxon>Clostridia</taxon>
        <taxon>Lachnospirales</taxon>
        <taxon>Natranaerovirgaceae</taxon>
        <taxon>Natranaerovirga</taxon>
    </lineage>
</organism>
<sequence length="41" mass="4833">MQNKKSAFPISLFLPKMITMLLDRIMENDDENDKCEEMAKL</sequence>
<dbReference type="Proteomes" id="UP000294902">
    <property type="component" value="Unassembled WGS sequence"/>
</dbReference>
<evidence type="ECO:0000313" key="2">
    <source>
        <dbReference type="Proteomes" id="UP000294902"/>
    </source>
</evidence>
<protein>
    <submittedName>
        <fullName evidence="1">Uncharacterized protein</fullName>
    </submittedName>
</protein>
<dbReference type="AlphaFoldDB" id="A0A4R3MJW5"/>
<keyword evidence="2" id="KW-1185">Reference proteome</keyword>
<dbReference type="EMBL" id="SMAL01000005">
    <property type="protein sequence ID" value="TCT14555.1"/>
    <property type="molecule type" value="Genomic_DNA"/>
</dbReference>